<dbReference type="Proteomes" id="UP000634136">
    <property type="component" value="Unassembled WGS sequence"/>
</dbReference>
<name>A0A834W5T3_9FABA</name>
<gene>
    <name evidence="1" type="ORF">G2W53_036266</name>
</gene>
<sequence>MDEKRKLCARRQSWRQRGAGSRLASTESETAVKPCMYLWCFRRVLLRSQAASALATSAGGDWHLSVQFILTPVKLVIVDSHGVSSLPHRIGLSLDMI</sequence>
<comment type="caution">
    <text evidence="1">The sequence shown here is derived from an EMBL/GenBank/DDBJ whole genome shotgun (WGS) entry which is preliminary data.</text>
</comment>
<accession>A0A834W5T3</accession>
<organism evidence="1 2">
    <name type="scientific">Senna tora</name>
    <dbReference type="NCBI Taxonomy" id="362788"/>
    <lineage>
        <taxon>Eukaryota</taxon>
        <taxon>Viridiplantae</taxon>
        <taxon>Streptophyta</taxon>
        <taxon>Embryophyta</taxon>
        <taxon>Tracheophyta</taxon>
        <taxon>Spermatophyta</taxon>
        <taxon>Magnoliopsida</taxon>
        <taxon>eudicotyledons</taxon>
        <taxon>Gunneridae</taxon>
        <taxon>Pentapetalae</taxon>
        <taxon>rosids</taxon>
        <taxon>fabids</taxon>
        <taxon>Fabales</taxon>
        <taxon>Fabaceae</taxon>
        <taxon>Caesalpinioideae</taxon>
        <taxon>Cassia clade</taxon>
        <taxon>Senna</taxon>
    </lineage>
</organism>
<reference evidence="1" key="1">
    <citation type="submission" date="2020-09" db="EMBL/GenBank/DDBJ databases">
        <title>Genome-Enabled Discovery of Anthraquinone Biosynthesis in Senna tora.</title>
        <authorList>
            <person name="Kang S.-H."/>
            <person name="Pandey R.P."/>
            <person name="Lee C.-M."/>
            <person name="Sim J.-S."/>
            <person name="Jeong J.-T."/>
            <person name="Choi B.-S."/>
            <person name="Jung M."/>
            <person name="Ginzburg D."/>
            <person name="Zhao K."/>
            <person name="Won S.Y."/>
            <person name="Oh T.-J."/>
            <person name="Yu Y."/>
            <person name="Kim N.-H."/>
            <person name="Lee O.R."/>
            <person name="Lee T.-H."/>
            <person name="Bashyal P."/>
            <person name="Kim T.-S."/>
            <person name="Lee W.-H."/>
            <person name="Kawkins C."/>
            <person name="Kim C.-K."/>
            <person name="Kim J.S."/>
            <person name="Ahn B.O."/>
            <person name="Rhee S.Y."/>
            <person name="Sohng J.K."/>
        </authorList>
    </citation>
    <scope>NUCLEOTIDE SEQUENCE</scope>
    <source>
        <tissue evidence="1">Leaf</tissue>
    </source>
</reference>
<keyword evidence="2" id="KW-1185">Reference proteome</keyword>
<proteinExistence type="predicted"/>
<dbReference type="AlphaFoldDB" id="A0A834W5T3"/>
<protein>
    <submittedName>
        <fullName evidence="1">Uncharacterized protein</fullName>
    </submittedName>
</protein>
<evidence type="ECO:0000313" key="1">
    <source>
        <dbReference type="EMBL" id="KAF7809523.1"/>
    </source>
</evidence>
<dbReference type="EMBL" id="JAAIUW010000011">
    <property type="protein sequence ID" value="KAF7809523.1"/>
    <property type="molecule type" value="Genomic_DNA"/>
</dbReference>
<evidence type="ECO:0000313" key="2">
    <source>
        <dbReference type="Proteomes" id="UP000634136"/>
    </source>
</evidence>